<dbReference type="AlphaFoldDB" id="A0AAW6T2N3"/>
<protein>
    <submittedName>
        <fullName evidence="5">Polysaccharide deacetylase family protein</fullName>
    </submittedName>
</protein>
<dbReference type="GO" id="GO:0046872">
    <property type="term" value="F:metal ion binding"/>
    <property type="evidence" value="ECO:0007669"/>
    <property type="project" value="UniProtKB-KW"/>
</dbReference>
<keyword evidence="3" id="KW-0732">Signal</keyword>
<dbReference type="GO" id="GO:0016020">
    <property type="term" value="C:membrane"/>
    <property type="evidence" value="ECO:0007669"/>
    <property type="project" value="TreeGrafter"/>
</dbReference>
<dbReference type="GO" id="GO:0005975">
    <property type="term" value="P:carbohydrate metabolic process"/>
    <property type="evidence" value="ECO:0007669"/>
    <property type="project" value="InterPro"/>
</dbReference>
<dbReference type="InterPro" id="IPR002509">
    <property type="entry name" value="NODB_dom"/>
</dbReference>
<comment type="caution">
    <text evidence="5">The sequence shown here is derived from an EMBL/GenBank/DDBJ whole genome shotgun (WGS) entry which is preliminary data.</text>
</comment>
<dbReference type="PANTHER" id="PTHR10587:SF133">
    <property type="entry name" value="CHITIN DEACETYLASE 1-RELATED"/>
    <property type="match status" value="1"/>
</dbReference>
<evidence type="ECO:0000313" key="6">
    <source>
        <dbReference type="Proteomes" id="UP001159179"/>
    </source>
</evidence>
<dbReference type="InterPro" id="IPR011330">
    <property type="entry name" value="Glyco_hydro/deAcase_b/a-brl"/>
</dbReference>
<feature type="domain" description="NodB homology" evidence="4">
    <location>
        <begin position="46"/>
        <end position="228"/>
    </location>
</feature>
<dbReference type="GO" id="GO:0016810">
    <property type="term" value="F:hydrolase activity, acting on carbon-nitrogen (but not peptide) bonds"/>
    <property type="evidence" value="ECO:0007669"/>
    <property type="project" value="InterPro"/>
</dbReference>
<evidence type="ECO:0000256" key="2">
    <source>
        <dbReference type="ARBA" id="ARBA00022801"/>
    </source>
</evidence>
<sequence>MRCLLFILCLTLISLQSHFEVLADSKGRFELEKTGRVFWEVHSKEKLVALTFDDGPHPLYTPQILDILAKYNARATFFVIGKNVEKYPDIIRKQVDAGHEIANHTYQHNYDIHVSATKLEQEIKKTSNIIYSITGYTPSLFRPVGGYYNDTIVKTALKNDNYVIMWGWHQDTKDWSQPGTKKIIHNVISDTKPGDIILLHDSGGNRTQTVEALDKILAVFKKEGYECVTVSELLYRTQPTLPVSLRIFLHF</sequence>
<proteinExistence type="predicted"/>
<evidence type="ECO:0000256" key="3">
    <source>
        <dbReference type="SAM" id="SignalP"/>
    </source>
</evidence>
<dbReference type="SUPFAM" id="SSF88713">
    <property type="entry name" value="Glycoside hydrolase/deacetylase"/>
    <property type="match status" value="1"/>
</dbReference>
<feature type="signal peptide" evidence="3">
    <location>
        <begin position="1"/>
        <end position="19"/>
    </location>
</feature>
<dbReference type="CDD" id="cd10917">
    <property type="entry name" value="CE4_NodB_like_6s_7s"/>
    <property type="match status" value="1"/>
</dbReference>
<dbReference type="InterPro" id="IPR050248">
    <property type="entry name" value="Polysacc_deacetylase_ArnD"/>
</dbReference>
<keyword evidence="2" id="KW-0378">Hydrolase</keyword>
<evidence type="ECO:0000313" key="5">
    <source>
        <dbReference type="EMBL" id="MDH5163808.1"/>
    </source>
</evidence>
<dbReference type="Gene3D" id="3.20.20.370">
    <property type="entry name" value="Glycoside hydrolase/deacetylase"/>
    <property type="match status" value="1"/>
</dbReference>
<accession>A0AAW6T2N3</accession>
<dbReference type="PROSITE" id="PS51677">
    <property type="entry name" value="NODB"/>
    <property type="match status" value="1"/>
</dbReference>
<dbReference type="RefSeq" id="WP_280618486.1">
    <property type="nucleotide sequence ID" value="NZ_JAROYP010000019.1"/>
</dbReference>
<feature type="chain" id="PRO_5043521252" evidence="3">
    <location>
        <begin position="20"/>
        <end position="251"/>
    </location>
</feature>
<keyword evidence="1" id="KW-0479">Metal-binding</keyword>
<dbReference type="Pfam" id="PF01522">
    <property type="entry name" value="Polysacc_deac_1"/>
    <property type="match status" value="1"/>
</dbReference>
<gene>
    <name evidence="5" type="ORF">P5X88_22975</name>
</gene>
<dbReference type="Proteomes" id="UP001159179">
    <property type="component" value="Unassembled WGS sequence"/>
</dbReference>
<reference evidence="5" key="1">
    <citation type="submission" date="2023-03" db="EMBL/GenBank/DDBJ databases">
        <title>Bacterial isolates from washroom surfaces on a university campus.</title>
        <authorList>
            <person name="Holman D.B."/>
            <person name="Gzyl K.E."/>
            <person name="Taheri A.E."/>
        </authorList>
    </citation>
    <scope>NUCLEOTIDE SEQUENCE</scope>
    <source>
        <strain evidence="5">RD03</strain>
    </source>
</reference>
<dbReference type="PANTHER" id="PTHR10587">
    <property type="entry name" value="GLYCOSYL TRANSFERASE-RELATED"/>
    <property type="match status" value="1"/>
</dbReference>
<dbReference type="EMBL" id="JAROYP010000019">
    <property type="protein sequence ID" value="MDH5163808.1"/>
    <property type="molecule type" value="Genomic_DNA"/>
</dbReference>
<name>A0AAW6T2N3_9BACI</name>
<evidence type="ECO:0000256" key="1">
    <source>
        <dbReference type="ARBA" id="ARBA00022723"/>
    </source>
</evidence>
<evidence type="ECO:0000259" key="4">
    <source>
        <dbReference type="PROSITE" id="PS51677"/>
    </source>
</evidence>
<organism evidence="5 6">
    <name type="scientific">Heyndrickxia oleronia</name>
    <dbReference type="NCBI Taxonomy" id="38875"/>
    <lineage>
        <taxon>Bacteria</taxon>
        <taxon>Bacillati</taxon>
        <taxon>Bacillota</taxon>
        <taxon>Bacilli</taxon>
        <taxon>Bacillales</taxon>
        <taxon>Bacillaceae</taxon>
        <taxon>Heyndrickxia</taxon>
    </lineage>
</organism>